<dbReference type="GO" id="GO:0071014">
    <property type="term" value="C:post-mRNA release spliceosomal complex"/>
    <property type="evidence" value="ECO:0007669"/>
    <property type="project" value="TreeGrafter"/>
</dbReference>
<sequence length="233" mass="26153">MAETDENASTGEQAGRERSGSTSGDELAALSHAHSKRVPTEGQKTGSEVQSERDIKKSQNLLPISAAVSSFNKFDNDGSFMHKFLLLQNDEANKLMVEEDKTRKIGGGDHKGTHQQELCVFCLENAKWTNHLIVSIANFTYLMLPHSKPVVPGHCCILPLQFGLNKGFLHVIDNEDEFKSSHGINVIRGMLQLPVEDMHGQRRYDSVEVQKEAVKSFVQDWEPFDWTKQLHHS</sequence>
<name>A0A7N2LXH8_QUELO</name>
<keyword evidence="5" id="KW-1185">Reference proteome</keyword>
<reference evidence="4" key="2">
    <citation type="submission" date="2021-01" db="UniProtKB">
        <authorList>
            <consortium name="EnsemblPlants"/>
        </authorList>
    </citation>
    <scope>IDENTIFICATION</scope>
</reference>
<evidence type="ECO:0000259" key="3">
    <source>
        <dbReference type="Pfam" id="PF04676"/>
    </source>
</evidence>
<evidence type="ECO:0000313" key="5">
    <source>
        <dbReference type="Proteomes" id="UP000594261"/>
    </source>
</evidence>
<dbReference type="GO" id="GO:0000398">
    <property type="term" value="P:mRNA splicing, via spliceosome"/>
    <property type="evidence" value="ECO:0007669"/>
    <property type="project" value="TreeGrafter"/>
</dbReference>
<proteinExistence type="inferred from homology"/>
<dbReference type="PANTHER" id="PTHR12072:SF5">
    <property type="entry name" value="CWF19-LIKE PROTEIN 2"/>
    <property type="match status" value="1"/>
</dbReference>
<dbReference type="Pfam" id="PF04676">
    <property type="entry name" value="CwfJ_C_2"/>
    <property type="match status" value="1"/>
</dbReference>
<dbReference type="InParanoid" id="A0A7N2LXH8"/>
<dbReference type="EMBL" id="LRBV02000006">
    <property type="status" value="NOT_ANNOTATED_CDS"/>
    <property type="molecule type" value="Genomic_DNA"/>
</dbReference>
<dbReference type="PANTHER" id="PTHR12072">
    <property type="entry name" value="CWF19, CELL CYCLE CONTROL PROTEIN"/>
    <property type="match status" value="1"/>
</dbReference>
<evidence type="ECO:0000313" key="4">
    <source>
        <dbReference type="EnsemblPlants" id="QL06p015868:mrna"/>
    </source>
</evidence>
<feature type="domain" description="Cwf19-like protein C-terminal" evidence="3">
    <location>
        <begin position="160"/>
        <end position="227"/>
    </location>
</feature>
<accession>A0A7N2LXH8</accession>
<dbReference type="EnsemblPlants" id="QL06p015868:mrna">
    <property type="protein sequence ID" value="QL06p015868:mrna"/>
    <property type="gene ID" value="QL06p015868"/>
</dbReference>
<feature type="region of interest" description="Disordered" evidence="2">
    <location>
        <begin position="1"/>
        <end position="56"/>
    </location>
</feature>
<protein>
    <recommendedName>
        <fullName evidence="3">Cwf19-like protein C-terminal domain-containing protein</fullName>
    </recommendedName>
</protein>
<dbReference type="Proteomes" id="UP000594261">
    <property type="component" value="Chromosome 6"/>
</dbReference>
<evidence type="ECO:0000256" key="2">
    <source>
        <dbReference type="SAM" id="MobiDB-lite"/>
    </source>
</evidence>
<dbReference type="InterPro" id="IPR040194">
    <property type="entry name" value="Cwf19-like"/>
</dbReference>
<dbReference type="Gramene" id="QL06p015868:mrna">
    <property type="protein sequence ID" value="QL06p015868:mrna"/>
    <property type="gene ID" value="QL06p015868"/>
</dbReference>
<dbReference type="AlphaFoldDB" id="A0A7N2LXH8"/>
<evidence type="ECO:0000256" key="1">
    <source>
        <dbReference type="ARBA" id="ARBA00006795"/>
    </source>
</evidence>
<organism evidence="4 5">
    <name type="scientific">Quercus lobata</name>
    <name type="common">Valley oak</name>
    <dbReference type="NCBI Taxonomy" id="97700"/>
    <lineage>
        <taxon>Eukaryota</taxon>
        <taxon>Viridiplantae</taxon>
        <taxon>Streptophyta</taxon>
        <taxon>Embryophyta</taxon>
        <taxon>Tracheophyta</taxon>
        <taxon>Spermatophyta</taxon>
        <taxon>Magnoliopsida</taxon>
        <taxon>eudicotyledons</taxon>
        <taxon>Gunneridae</taxon>
        <taxon>Pentapetalae</taxon>
        <taxon>rosids</taxon>
        <taxon>fabids</taxon>
        <taxon>Fagales</taxon>
        <taxon>Fagaceae</taxon>
        <taxon>Quercus</taxon>
    </lineage>
</organism>
<dbReference type="InterPro" id="IPR006767">
    <property type="entry name" value="Cwf19-like_C_dom-2"/>
</dbReference>
<reference evidence="4 5" key="1">
    <citation type="journal article" date="2016" name="G3 (Bethesda)">
        <title>First Draft Assembly and Annotation of the Genome of a California Endemic Oak Quercus lobata Nee (Fagaceae).</title>
        <authorList>
            <person name="Sork V.L."/>
            <person name="Fitz-Gibbon S.T."/>
            <person name="Puiu D."/>
            <person name="Crepeau M."/>
            <person name="Gugger P.F."/>
            <person name="Sherman R."/>
            <person name="Stevens K."/>
            <person name="Langley C.H."/>
            <person name="Pellegrini M."/>
            <person name="Salzberg S.L."/>
        </authorList>
    </citation>
    <scope>NUCLEOTIDE SEQUENCE [LARGE SCALE GENOMIC DNA]</scope>
    <source>
        <strain evidence="4 5">cv. SW786</strain>
    </source>
</reference>
<comment type="similarity">
    <text evidence="1">Belongs to the CWF19 family.</text>
</comment>